<dbReference type="SMART" id="SM00736">
    <property type="entry name" value="CADG"/>
    <property type="match status" value="1"/>
</dbReference>
<protein>
    <submittedName>
        <fullName evidence="4">Ig domain-containing protein</fullName>
    </submittedName>
</protein>
<keyword evidence="2" id="KW-0732">Signal</keyword>
<feature type="region of interest" description="Disordered" evidence="1">
    <location>
        <begin position="116"/>
        <end position="138"/>
    </location>
</feature>
<dbReference type="InterPro" id="IPR011047">
    <property type="entry name" value="Quinoprotein_ADH-like_sf"/>
</dbReference>
<dbReference type="EMBL" id="CP092109">
    <property type="protein sequence ID" value="UWZ78502.1"/>
    <property type="molecule type" value="Genomic_DNA"/>
</dbReference>
<dbReference type="InterPro" id="IPR013783">
    <property type="entry name" value="Ig-like_fold"/>
</dbReference>
<feature type="chain" id="PRO_5047351350" evidence="2">
    <location>
        <begin position="19"/>
        <end position="604"/>
    </location>
</feature>
<keyword evidence="5" id="KW-1185">Reference proteome</keyword>
<dbReference type="PROSITE" id="PS51257">
    <property type="entry name" value="PROKAR_LIPOPROTEIN"/>
    <property type="match status" value="1"/>
</dbReference>
<evidence type="ECO:0000259" key="3">
    <source>
        <dbReference type="SMART" id="SM00736"/>
    </source>
</evidence>
<evidence type="ECO:0000256" key="2">
    <source>
        <dbReference type="SAM" id="SignalP"/>
    </source>
</evidence>
<name>A0ABY5ZKJ9_9BACT</name>
<dbReference type="SUPFAM" id="SSF49313">
    <property type="entry name" value="Cadherin-like"/>
    <property type="match status" value="1"/>
</dbReference>
<dbReference type="RefSeq" id="WP_260746855.1">
    <property type="nucleotide sequence ID" value="NZ_CP092109.1"/>
</dbReference>
<sequence>MRWIRRLGLSLLVFISLAGCGGGGSSEPQFTVVADPGPDLTVFVGTDVFLDGSASRGEALSYSWSIISPASAPAKISNADKPVAIFCAEQVGDFGVRLTVRQGSRSHSRTLNIKALYPSEQPNPENPPSAPGDPAPRYTTRMIRTDFGGPIGALQSTPGGGAVTVAEVSTDAQTSIARLSKFSADGDLVASMDFGENGFHRPVALLEISPQEYALVGIIAYHPEATFGDIFVAFADFSDTPAEKSFFKFPDLGEAFLSSAALTPNGEIVVAGTTADDGRMLFAKIDRGGVSIFEWEGAAPSVGRAALPTSDGNLLVLGHLAGTPLDIFLALLDPQGNILWDHSFGGDGDEHPLTAKATDIGFLVVGSTNSPAKAEGQSDYDIFFLEVDSNGDLDWDEAVFLGARGMHEFPTALLKLSDTEFVIAGAAQVENKGFDAYLAWINLSEPDTPLVRQRTYGGSRDDLALSIAPRPDDLGFHVSGLADGDMSFEHPRSYGISGTAWLAEMTETGNVRPSSVPIPDLNRESGMFLLLNLAPFFYDINGDKLSFSATGLPGGINYDSDGLLFGTLPQVETTTPYVITVTATDDEGLDAEETFTLNVHPRND</sequence>
<dbReference type="PANTHER" id="PTHR42754">
    <property type="entry name" value="ENDOGLUCANASE"/>
    <property type="match status" value="1"/>
</dbReference>
<evidence type="ECO:0000313" key="5">
    <source>
        <dbReference type="Proteomes" id="UP001060414"/>
    </source>
</evidence>
<dbReference type="InterPro" id="IPR015919">
    <property type="entry name" value="Cadherin-like_sf"/>
</dbReference>
<feature type="compositionally biased region" description="Pro residues" evidence="1">
    <location>
        <begin position="124"/>
        <end position="134"/>
    </location>
</feature>
<accession>A0ABY5ZKJ9</accession>
<dbReference type="Gene3D" id="2.60.40.10">
    <property type="entry name" value="Immunoglobulins"/>
    <property type="match status" value="2"/>
</dbReference>
<evidence type="ECO:0000256" key="1">
    <source>
        <dbReference type="SAM" id="MobiDB-lite"/>
    </source>
</evidence>
<feature type="signal peptide" evidence="2">
    <location>
        <begin position="1"/>
        <end position="18"/>
    </location>
</feature>
<dbReference type="SUPFAM" id="SSF50998">
    <property type="entry name" value="Quinoprotein alcohol dehydrogenase-like"/>
    <property type="match status" value="1"/>
</dbReference>
<organism evidence="4 5">
    <name type="scientific">Geoalkalibacter halelectricus</name>
    <dbReference type="NCBI Taxonomy" id="2847045"/>
    <lineage>
        <taxon>Bacteria</taxon>
        <taxon>Pseudomonadati</taxon>
        <taxon>Thermodesulfobacteriota</taxon>
        <taxon>Desulfuromonadia</taxon>
        <taxon>Desulfuromonadales</taxon>
        <taxon>Geoalkalibacteraceae</taxon>
        <taxon>Geoalkalibacter</taxon>
    </lineage>
</organism>
<reference evidence="4" key="1">
    <citation type="journal article" date="2022" name="Environ. Microbiol.">
        <title>Geoalkalibacter halelectricus SAP #1 sp. nov. possessing extracellular electron transfer and mineral#reducing capabilities from a haloalkaline environment.</title>
        <authorList>
            <person name="Yadav S."/>
            <person name="Singh R."/>
            <person name="Sundharam S.S."/>
            <person name="Chaudhary S."/>
            <person name="Krishnamurthi S."/>
            <person name="Patil S.A."/>
        </authorList>
    </citation>
    <scope>NUCLEOTIDE SEQUENCE</scope>
    <source>
        <strain evidence="4">SAP-1</strain>
    </source>
</reference>
<dbReference type="PANTHER" id="PTHR42754:SF1">
    <property type="entry name" value="LIPOPROTEIN"/>
    <property type="match status" value="1"/>
</dbReference>
<evidence type="ECO:0000313" key="4">
    <source>
        <dbReference type="EMBL" id="UWZ78502.1"/>
    </source>
</evidence>
<proteinExistence type="predicted"/>
<dbReference type="InterPro" id="IPR006644">
    <property type="entry name" value="Cadg"/>
</dbReference>
<feature type="domain" description="Dystroglycan-type cadherin-like" evidence="3">
    <location>
        <begin position="513"/>
        <end position="604"/>
    </location>
</feature>
<dbReference type="Proteomes" id="UP001060414">
    <property type="component" value="Chromosome"/>
</dbReference>
<dbReference type="Pfam" id="PF05345">
    <property type="entry name" value="He_PIG"/>
    <property type="match status" value="1"/>
</dbReference>
<gene>
    <name evidence="4" type="ORF">L9S41_12535</name>
</gene>